<name>A0A1I8AHP6_9BILA</name>
<sequence>MAEVDLHKRTTVSLCDSQEEIIILDEKTAVSAKDKTALVKKSMPAHQKAPGTLQIRSAYIAAIACVNKLKPSQVYLLTHSALVQKDAAVIYIEPVDTVRECVPNFFRTLFHC</sequence>
<accession>A0A1I8AHP6</accession>
<organism evidence="1 2">
    <name type="scientific">Steinernema glaseri</name>
    <dbReference type="NCBI Taxonomy" id="37863"/>
    <lineage>
        <taxon>Eukaryota</taxon>
        <taxon>Metazoa</taxon>
        <taxon>Ecdysozoa</taxon>
        <taxon>Nematoda</taxon>
        <taxon>Chromadorea</taxon>
        <taxon>Rhabditida</taxon>
        <taxon>Tylenchina</taxon>
        <taxon>Panagrolaimomorpha</taxon>
        <taxon>Strongyloidoidea</taxon>
        <taxon>Steinernematidae</taxon>
        <taxon>Steinernema</taxon>
    </lineage>
</organism>
<dbReference type="WBParaSite" id="L893_g586.t1">
    <property type="protein sequence ID" value="L893_g586.t1"/>
    <property type="gene ID" value="L893_g586"/>
</dbReference>
<dbReference type="Proteomes" id="UP000095287">
    <property type="component" value="Unplaced"/>
</dbReference>
<dbReference type="AlphaFoldDB" id="A0A1I8AHP6"/>
<proteinExistence type="predicted"/>
<reference evidence="2" key="1">
    <citation type="submission" date="2016-11" db="UniProtKB">
        <authorList>
            <consortium name="WormBaseParasite"/>
        </authorList>
    </citation>
    <scope>IDENTIFICATION</scope>
</reference>
<evidence type="ECO:0000313" key="1">
    <source>
        <dbReference type="Proteomes" id="UP000095287"/>
    </source>
</evidence>
<keyword evidence="1" id="KW-1185">Reference proteome</keyword>
<protein>
    <submittedName>
        <fullName evidence="2">Ku domain-containing protein</fullName>
    </submittedName>
</protein>
<evidence type="ECO:0000313" key="2">
    <source>
        <dbReference type="WBParaSite" id="L893_g586.t1"/>
    </source>
</evidence>